<evidence type="ECO:0000313" key="3">
    <source>
        <dbReference type="Proteomes" id="UP000813385"/>
    </source>
</evidence>
<name>A0A8K0T8C5_9PEZI</name>
<dbReference type="AlphaFoldDB" id="A0A8K0T8C5"/>
<dbReference type="PANTHER" id="PTHR37540">
    <property type="entry name" value="TRANSCRIPTION FACTOR (ACR-2), PUTATIVE-RELATED-RELATED"/>
    <property type="match status" value="1"/>
</dbReference>
<comment type="caution">
    <text evidence="2">The sequence shown here is derived from an EMBL/GenBank/DDBJ whole genome shotgun (WGS) entry which is preliminary data.</text>
</comment>
<organism evidence="2 3">
    <name type="scientific">Plectosphaerella cucumerina</name>
    <dbReference type="NCBI Taxonomy" id="40658"/>
    <lineage>
        <taxon>Eukaryota</taxon>
        <taxon>Fungi</taxon>
        <taxon>Dikarya</taxon>
        <taxon>Ascomycota</taxon>
        <taxon>Pezizomycotina</taxon>
        <taxon>Sordariomycetes</taxon>
        <taxon>Hypocreomycetidae</taxon>
        <taxon>Glomerellales</taxon>
        <taxon>Plectosphaerellaceae</taxon>
        <taxon>Plectosphaerella</taxon>
    </lineage>
</organism>
<evidence type="ECO:0000256" key="1">
    <source>
        <dbReference type="ARBA" id="ARBA00023242"/>
    </source>
</evidence>
<reference evidence="2" key="1">
    <citation type="journal article" date="2021" name="Nat. Commun.">
        <title>Genetic determinants of endophytism in the Arabidopsis root mycobiome.</title>
        <authorList>
            <person name="Mesny F."/>
            <person name="Miyauchi S."/>
            <person name="Thiergart T."/>
            <person name="Pickel B."/>
            <person name="Atanasova L."/>
            <person name="Karlsson M."/>
            <person name="Huettel B."/>
            <person name="Barry K.W."/>
            <person name="Haridas S."/>
            <person name="Chen C."/>
            <person name="Bauer D."/>
            <person name="Andreopoulos W."/>
            <person name="Pangilinan J."/>
            <person name="LaButti K."/>
            <person name="Riley R."/>
            <person name="Lipzen A."/>
            <person name="Clum A."/>
            <person name="Drula E."/>
            <person name="Henrissat B."/>
            <person name="Kohler A."/>
            <person name="Grigoriev I.V."/>
            <person name="Martin F.M."/>
            <person name="Hacquard S."/>
        </authorList>
    </citation>
    <scope>NUCLEOTIDE SEQUENCE</scope>
    <source>
        <strain evidence="2">MPI-CAGE-AT-0016</strain>
    </source>
</reference>
<gene>
    <name evidence="2" type="ORF">B0T11DRAFT_287426</name>
</gene>
<dbReference type="PANTHER" id="PTHR37540:SF9">
    <property type="entry name" value="ZN(2)-C6 FUNGAL-TYPE DOMAIN-CONTAINING PROTEIN"/>
    <property type="match status" value="1"/>
</dbReference>
<sequence length="499" mass="55418">MPFEFITQLPGSGGAGNRDRRVIRSHVMRGRNAGRSRPRLPLSGLPSPRVLRRYDCPGCSEAIVSRRVHSCACHKGALDMRRPIWNDLALVSLPYQVGSDARLSGLIHECLQVVTEILYPPKLCDVSPASISEWLSFIYHDEAYLNCTLAITSSYTDSFAGHAQASPRSLSYLSKAYALVNKKLSGPEATSSPVIAAVTSLVIYHRIHDFRETGLIHLDGLERIIRLRGGMAALARESPVIAQKPWRLDIEFALQTGSRLRFVDKDAPHAGLLTDPCLHEKSVATWAFFELPNTSTNLAAVAVKVERFTRLFNDVRGGKKLSQLQFSHHTNYLIHHLLVAIPLSSCDDLARLDKMLYLGLLALMVTLLNDYGSHHSRYEIIASKLRAAICQFVPLTASEEVFVLWVSLLAGISILQPDDDDWLLPSLETRCRSLGLETWEQLRMNFGELPWVHVLHGGPGRKLFETARRTCGIPEKAGAVPGLEVTVVGRTNGRDQENP</sequence>
<dbReference type="Pfam" id="PF11951">
    <property type="entry name" value="Fungal_trans_2"/>
    <property type="match status" value="1"/>
</dbReference>
<evidence type="ECO:0000313" key="2">
    <source>
        <dbReference type="EMBL" id="KAH7353803.1"/>
    </source>
</evidence>
<protein>
    <submittedName>
        <fullName evidence="2">Uncharacterized protein</fullName>
    </submittedName>
</protein>
<dbReference type="InterPro" id="IPR021858">
    <property type="entry name" value="Fun_TF"/>
</dbReference>
<proteinExistence type="predicted"/>
<dbReference type="Proteomes" id="UP000813385">
    <property type="component" value="Unassembled WGS sequence"/>
</dbReference>
<dbReference type="OrthoDB" id="4851498at2759"/>
<accession>A0A8K0T8C5</accession>
<keyword evidence="3" id="KW-1185">Reference proteome</keyword>
<dbReference type="EMBL" id="JAGPXD010000005">
    <property type="protein sequence ID" value="KAH7353803.1"/>
    <property type="molecule type" value="Genomic_DNA"/>
</dbReference>
<keyword evidence="1" id="KW-0539">Nucleus</keyword>